<protein>
    <submittedName>
        <fullName evidence="1">Uncharacterized protein</fullName>
    </submittedName>
</protein>
<dbReference type="EMBL" id="JANBVO010000189">
    <property type="protein sequence ID" value="KAJ9129465.1"/>
    <property type="molecule type" value="Genomic_DNA"/>
</dbReference>
<reference evidence="1" key="1">
    <citation type="submission" date="2022-07" db="EMBL/GenBank/DDBJ databases">
        <title>Fungi with potential for degradation of polypropylene.</title>
        <authorList>
            <person name="Gostincar C."/>
        </authorList>
    </citation>
    <scope>NUCLEOTIDE SEQUENCE</scope>
    <source>
        <strain evidence="1">EXF-13308</strain>
    </source>
</reference>
<accession>A0AA38R7F6</accession>
<dbReference type="Proteomes" id="UP001174694">
    <property type="component" value="Unassembled WGS sequence"/>
</dbReference>
<comment type="caution">
    <text evidence="1">The sequence shown here is derived from an EMBL/GenBank/DDBJ whole genome shotgun (WGS) entry which is preliminary data.</text>
</comment>
<proteinExistence type="predicted"/>
<sequence length="221" mass="26105">MCCFLRDYIRIRGFRTICARKQGMPNEIFWALKDVVESFGSEAGPFSLLPFFRAARLSLETTGSEELLIPVVHARLSKCRGREEERGLLEWVWGQFNPRPVTLLPVAQRLCELSPTDDLEAARRNLEQQGPACYRIRLFPYTISEPMSHGEWMEDAKRWHHTIERDVVVALSRRSRLYRRYAETRRRYEISRSVRRRRGTRAQLARWQKKFEVTHGIVLEP</sequence>
<dbReference type="AlphaFoldDB" id="A0AA38R7F6"/>
<gene>
    <name evidence="1" type="ORF">NKR23_g12528</name>
</gene>
<organism evidence="1 2">
    <name type="scientific">Pleurostoma richardsiae</name>
    <dbReference type="NCBI Taxonomy" id="41990"/>
    <lineage>
        <taxon>Eukaryota</taxon>
        <taxon>Fungi</taxon>
        <taxon>Dikarya</taxon>
        <taxon>Ascomycota</taxon>
        <taxon>Pezizomycotina</taxon>
        <taxon>Sordariomycetes</taxon>
        <taxon>Sordariomycetidae</taxon>
        <taxon>Calosphaeriales</taxon>
        <taxon>Pleurostomataceae</taxon>
        <taxon>Pleurostoma</taxon>
    </lineage>
</organism>
<evidence type="ECO:0000313" key="1">
    <source>
        <dbReference type="EMBL" id="KAJ9129465.1"/>
    </source>
</evidence>
<name>A0AA38R7F6_9PEZI</name>
<evidence type="ECO:0000313" key="2">
    <source>
        <dbReference type="Proteomes" id="UP001174694"/>
    </source>
</evidence>
<keyword evidence="2" id="KW-1185">Reference proteome</keyword>